<dbReference type="Proteomes" id="UP001217485">
    <property type="component" value="Unassembled WGS sequence"/>
</dbReference>
<accession>A0ABT5C1C2</accession>
<evidence type="ECO:0008006" key="4">
    <source>
        <dbReference type="Google" id="ProtNLM"/>
    </source>
</evidence>
<dbReference type="EMBL" id="JAQNDK010000002">
    <property type="protein sequence ID" value="MDC0679559.1"/>
    <property type="molecule type" value="Genomic_DNA"/>
</dbReference>
<comment type="caution">
    <text evidence="2">The sequence shown here is derived from an EMBL/GenBank/DDBJ whole genome shotgun (WGS) entry which is preliminary data.</text>
</comment>
<dbReference type="RefSeq" id="WP_272096551.1">
    <property type="nucleotide sequence ID" value="NZ_JAQNDK010000002.1"/>
</dbReference>
<proteinExistence type="predicted"/>
<evidence type="ECO:0000256" key="1">
    <source>
        <dbReference type="SAM" id="SignalP"/>
    </source>
</evidence>
<keyword evidence="3" id="KW-1185">Reference proteome</keyword>
<feature type="signal peptide" evidence="1">
    <location>
        <begin position="1"/>
        <end position="24"/>
    </location>
</feature>
<organism evidence="2 3">
    <name type="scientific">Sorangium atrum</name>
    <dbReference type="NCBI Taxonomy" id="2995308"/>
    <lineage>
        <taxon>Bacteria</taxon>
        <taxon>Pseudomonadati</taxon>
        <taxon>Myxococcota</taxon>
        <taxon>Polyangia</taxon>
        <taxon>Polyangiales</taxon>
        <taxon>Polyangiaceae</taxon>
        <taxon>Sorangium</taxon>
    </lineage>
</organism>
<sequence>MMVSTLSTFAAVVATLLCARSASAAQSCVFYASGSIYYNTSSASEDVYAYGPISFVWEPATDSVLGGYYTEQVVYYDPVETYFNDITSGVILGSMDPTQDPALDISIPSMSFSCTVPVSDDFSLEDGTITGTSSAAILQGYLDGPFLIEATGTVVCN</sequence>
<name>A0ABT5C1C2_9BACT</name>
<keyword evidence="1" id="KW-0732">Signal</keyword>
<protein>
    <recommendedName>
        <fullName evidence="4">Secreted protein</fullName>
    </recommendedName>
</protein>
<gene>
    <name evidence="2" type="ORF">POL72_17575</name>
</gene>
<feature type="chain" id="PRO_5045800486" description="Secreted protein" evidence="1">
    <location>
        <begin position="25"/>
        <end position="157"/>
    </location>
</feature>
<evidence type="ECO:0000313" key="2">
    <source>
        <dbReference type="EMBL" id="MDC0679559.1"/>
    </source>
</evidence>
<reference evidence="2 3" key="1">
    <citation type="submission" date="2023-01" db="EMBL/GenBank/DDBJ databases">
        <title>Minimal conservation of predation-associated metabolite biosynthetic gene clusters underscores biosynthetic potential of Myxococcota including descriptions for ten novel species: Archangium lansinium sp. nov., Myxococcus landrumus sp. nov., Nannocystis bai.</title>
        <authorList>
            <person name="Ahearne A."/>
            <person name="Stevens C."/>
            <person name="Dowd S."/>
        </authorList>
    </citation>
    <scope>NUCLEOTIDE SEQUENCE [LARGE SCALE GENOMIC DNA]</scope>
    <source>
        <strain evidence="2 3">WIWO2</strain>
    </source>
</reference>
<evidence type="ECO:0000313" key="3">
    <source>
        <dbReference type="Proteomes" id="UP001217485"/>
    </source>
</evidence>